<evidence type="ECO:0000313" key="5">
    <source>
        <dbReference type="EMBL" id="MFD2116015.1"/>
    </source>
</evidence>
<feature type="transmembrane region" description="Helical" evidence="4">
    <location>
        <begin position="407"/>
        <end position="427"/>
    </location>
</feature>
<dbReference type="Pfam" id="PF03323">
    <property type="entry name" value="GerA"/>
    <property type="match status" value="1"/>
</dbReference>
<dbReference type="EMBL" id="JBHUHO010000029">
    <property type="protein sequence ID" value="MFD2116015.1"/>
    <property type="molecule type" value="Genomic_DNA"/>
</dbReference>
<dbReference type="PANTHER" id="PTHR22550">
    <property type="entry name" value="SPORE GERMINATION PROTEIN"/>
    <property type="match status" value="1"/>
</dbReference>
<accession>A0ABW4YJT7</accession>
<dbReference type="RefSeq" id="WP_377771766.1">
    <property type="nucleotide sequence ID" value="NZ_JBHUHO010000029.1"/>
</dbReference>
<name>A0ABW4YJT7_9BACL</name>
<comment type="similarity">
    <text evidence="1">Belongs to the GerABKA family.</text>
</comment>
<feature type="transmembrane region" description="Helical" evidence="4">
    <location>
        <begin position="312"/>
        <end position="333"/>
    </location>
</feature>
<keyword evidence="4" id="KW-0812">Transmembrane</keyword>
<evidence type="ECO:0000313" key="6">
    <source>
        <dbReference type="Proteomes" id="UP001597362"/>
    </source>
</evidence>
<feature type="compositionally biased region" description="Basic and acidic residues" evidence="3">
    <location>
        <begin position="19"/>
        <end position="31"/>
    </location>
</feature>
<evidence type="ECO:0000256" key="2">
    <source>
        <dbReference type="ARBA" id="ARBA00023136"/>
    </source>
</evidence>
<dbReference type="InterPro" id="IPR050768">
    <property type="entry name" value="UPF0353/GerABKA_families"/>
</dbReference>
<organism evidence="5 6">
    <name type="scientific">Paenibacillus yanchengensis</name>
    <dbReference type="NCBI Taxonomy" id="2035833"/>
    <lineage>
        <taxon>Bacteria</taxon>
        <taxon>Bacillati</taxon>
        <taxon>Bacillota</taxon>
        <taxon>Bacilli</taxon>
        <taxon>Bacillales</taxon>
        <taxon>Paenibacillaceae</taxon>
        <taxon>Paenibacillus</taxon>
    </lineage>
</organism>
<reference evidence="6" key="1">
    <citation type="journal article" date="2019" name="Int. J. Syst. Evol. Microbiol.">
        <title>The Global Catalogue of Microorganisms (GCM) 10K type strain sequencing project: providing services to taxonomists for standard genome sequencing and annotation.</title>
        <authorList>
            <consortium name="The Broad Institute Genomics Platform"/>
            <consortium name="The Broad Institute Genome Sequencing Center for Infectious Disease"/>
            <person name="Wu L."/>
            <person name="Ma J."/>
        </authorList>
    </citation>
    <scope>NUCLEOTIDE SEQUENCE [LARGE SCALE GENOMIC DNA]</scope>
    <source>
        <strain evidence="6">GH52</strain>
    </source>
</reference>
<feature type="compositionally biased region" description="Basic residues" evidence="3">
    <location>
        <begin position="1"/>
        <end position="12"/>
    </location>
</feature>
<feature type="transmembrane region" description="Helical" evidence="4">
    <location>
        <begin position="434"/>
        <end position="457"/>
    </location>
</feature>
<dbReference type="InterPro" id="IPR004995">
    <property type="entry name" value="Spore_Ger"/>
</dbReference>
<dbReference type="Proteomes" id="UP001597362">
    <property type="component" value="Unassembled WGS sequence"/>
</dbReference>
<sequence length="512" mass="57641">MIKLKANRRRNSRTGSSKQDQEASQKTDHIPSNLEELKERLKNELGYKKSFDIVVREMNIAGKKVMFVYLSGLVNSDLLTDVLNRLTLLDDGEVSRAVFNDFFDKYVPAGQANAEDSWSKVLTNVLSGMAAFFMDGEHDCIVLDVRNYPSRSLEEPSLEKVVRGSRDGFVESIITNISLVRRRIRDPQLRYELLQVGERTQTDVVIAYIDDIVDHQLVDSFRSKVESIKIDGIPLADKQLEEATIKRGWNPFPLVRYSERPDTVSSHLLEGAVVVFVDSSPSVMILPTTYADLVQHAEEIRQTPFIGTYLRWVRFFGIIASLIMLPLWLLFVMYPEFKPASLDFLGPEKVGKIPLFVQFLIAELGIDLMRMASVHTPSSLSTAMSLVAAILIGDIAVQTGLFNNEVILYMAVSAVGMFATPSYELGLANRIVRLVLILAVAIFGAPGLVVTAVAIFLALVCERSLNRPYMWPFIPFDLQGMISIILRKPVLFNRKRPNILRPQQQNKMPSDN</sequence>
<keyword evidence="6" id="KW-1185">Reference proteome</keyword>
<dbReference type="PANTHER" id="PTHR22550:SF9">
    <property type="entry name" value="STAGE V SPORULATION PROTEIN AF"/>
    <property type="match status" value="1"/>
</dbReference>
<keyword evidence="2 4" id="KW-0472">Membrane</keyword>
<gene>
    <name evidence="5" type="ORF">ACFSJH_09790</name>
</gene>
<evidence type="ECO:0000256" key="4">
    <source>
        <dbReference type="SAM" id="Phobius"/>
    </source>
</evidence>
<keyword evidence="4" id="KW-1133">Transmembrane helix</keyword>
<evidence type="ECO:0000256" key="3">
    <source>
        <dbReference type="SAM" id="MobiDB-lite"/>
    </source>
</evidence>
<comment type="caution">
    <text evidence="5">The sequence shown here is derived from an EMBL/GenBank/DDBJ whole genome shotgun (WGS) entry which is preliminary data.</text>
</comment>
<feature type="region of interest" description="Disordered" evidence="3">
    <location>
        <begin position="1"/>
        <end position="31"/>
    </location>
</feature>
<evidence type="ECO:0000256" key="1">
    <source>
        <dbReference type="ARBA" id="ARBA00005278"/>
    </source>
</evidence>
<proteinExistence type="inferred from homology"/>
<protein>
    <submittedName>
        <fullName evidence="5">Spore germination protein</fullName>
    </submittedName>
</protein>
<dbReference type="PIRSF" id="PIRSF005690">
    <property type="entry name" value="GerBA"/>
    <property type="match status" value="1"/>
</dbReference>